<dbReference type="Proteomes" id="UP000030727">
    <property type="component" value="Segment"/>
</dbReference>
<evidence type="ECO:0000256" key="1">
    <source>
        <dbReference type="ARBA" id="ARBA00023186"/>
    </source>
</evidence>
<dbReference type="RefSeq" id="YP_009148650.1">
    <property type="nucleotide sequence ID" value="NC_027349.1"/>
</dbReference>
<dbReference type="Pfam" id="PF00166">
    <property type="entry name" value="Cpn10"/>
    <property type="match status" value="1"/>
</dbReference>
<dbReference type="FunFam" id="2.30.33.40:FF:000006">
    <property type="entry name" value="Head assembly cochaperone with GroEL"/>
    <property type="match status" value="1"/>
</dbReference>
<accession>A0A0A0PZL7</accession>
<sequence length="112" mass="12206">MSEVQQLLPIRAVGEYVILVSEPAQAGDEEVTESGLIIGKRVQGEVPELCVIHSVGPDVPEGFCEVGDLTSLPVGQIRNVPHPFVALGLKQPKEIKQKFVTCHYKAIPCLYK</sequence>
<organism evidence="2 3">
    <name type="scientific">Escherichia phage HY01</name>
    <dbReference type="NCBI Taxonomy" id="1434323"/>
    <lineage>
        <taxon>Viruses</taxon>
        <taxon>Duplodnaviria</taxon>
        <taxon>Heunggongvirae</taxon>
        <taxon>Uroviricota</taxon>
        <taxon>Caudoviricetes</taxon>
        <taxon>Pantevenvirales</taxon>
        <taxon>Straboviridae</taxon>
        <taxon>Tevenvirinae</taxon>
        <taxon>Tequatrovirus</taxon>
        <taxon>Tequatrovirus hy01</taxon>
    </lineage>
</organism>
<dbReference type="InterPro" id="IPR020818">
    <property type="entry name" value="Chaperonin_GroES"/>
</dbReference>
<dbReference type="GeneID" id="24722829"/>
<evidence type="ECO:0000313" key="3">
    <source>
        <dbReference type="Proteomes" id="UP000030727"/>
    </source>
</evidence>
<dbReference type="GO" id="GO:0044183">
    <property type="term" value="F:protein folding chaperone"/>
    <property type="evidence" value="ECO:0007669"/>
    <property type="project" value="InterPro"/>
</dbReference>
<dbReference type="SUPFAM" id="SSF50129">
    <property type="entry name" value="GroES-like"/>
    <property type="match status" value="1"/>
</dbReference>
<dbReference type="EMBL" id="KF925357">
    <property type="protein sequence ID" value="AHK11056.1"/>
    <property type="molecule type" value="Genomic_DNA"/>
</dbReference>
<dbReference type="InterPro" id="IPR011032">
    <property type="entry name" value="GroES-like_sf"/>
</dbReference>
<dbReference type="InterPro" id="IPR016416">
    <property type="entry name" value="Phage_T4_Gp31_GroEL"/>
</dbReference>
<dbReference type="GO" id="GO:0019069">
    <property type="term" value="P:viral capsid assembly"/>
    <property type="evidence" value="ECO:0007669"/>
    <property type="project" value="InterPro"/>
</dbReference>
<dbReference type="Gene3D" id="2.30.33.40">
    <property type="entry name" value="GroES chaperonin"/>
    <property type="match status" value="1"/>
</dbReference>
<keyword evidence="3" id="KW-1185">Reference proteome</keyword>
<dbReference type="GO" id="GO:0005524">
    <property type="term" value="F:ATP binding"/>
    <property type="evidence" value="ECO:0007669"/>
    <property type="project" value="InterPro"/>
</dbReference>
<dbReference type="KEGG" id="vg:24722829"/>
<evidence type="ECO:0000313" key="2">
    <source>
        <dbReference type="EMBL" id="AHK11056.1"/>
    </source>
</evidence>
<keyword evidence="1" id="KW-0143">Chaperone</keyword>
<dbReference type="CDD" id="cd00320">
    <property type="entry name" value="cpn10"/>
    <property type="match status" value="1"/>
</dbReference>
<proteinExistence type="predicted"/>
<reference evidence="2 3" key="1">
    <citation type="submission" date="2013-11" db="EMBL/GenBank/DDBJ databases">
        <title>Complete Genome Sequence of E. coli O157:H7 Bacteriophage HY01.</title>
        <authorList>
            <person name="Lee J.-H."/>
            <person name="Lee H.Y."/>
            <person name="Lee D.H."/>
            <person name="Ryu S."/>
        </authorList>
    </citation>
    <scope>NUCLEOTIDE SEQUENCE [LARGE SCALE GENOMIC DNA]</scope>
</reference>
<protein>
    <submittedName>
        <fullName evidence="2">Putative head assembly cochaperone with GroEL</fullName>
    </submittedName>
</protein>
<dbReference type="InterPro" id="IPR037124">
    <property type="entry name" value="Chaperonin_GroES_sf"/>
</dbReference>
<name>A0A0A0PZL7_9CAUD</name>
<gene>
    <name evidence="2" type="ORF">HY01_0199</name>
</gene>
<dbReference type="PIRSF" id="PIRSF004380">
    <property type="entry name" value="Phage_GroES_Gp31"/>
    <property type="match status" value="1"/>
</dbReference>